<dbReference type="AlphaFoldDB" id="A0A6V8LYS9"/>
<evidence type="ECO:0000313" key="1">
    <source>
        <dbReference type="EMBL" id="GFK94946.1"/>
    </source>
</evidence>
<gene>
    <name evidence="1" type="ORF">NNJEOMEG_02794</name>
</gene>
<proteinExistence type="predicted"/>
<reference evidence="1 2" key="1">
    <citation type="submission" date="2020-04" db="EMBL/GenBank/DDBJ databases">
        <authorList>
            <consortium name="Desulfovibrio sp. FSS-1 genome sequencing consortium"/>
            <person name="Shimoshige H."/>
            <person name="Kobayashi H."/>
            <person name="Maekawa T."/>
        </authorList>
    </citation>
    <scope>NUCLEOTIDE SEQUENCE [LARGE SCALE GENOMIC DNA]</scope>
    <source>
        <strain evidence="1 2">SIID29052-01</strain>
    </source>
</reference>
<organism evidence="1 2">
    <name type="scientific">Fundidesulfovibrio magnetotacticus</name>
    <dbReference type="NCBI Taxonomy" id="2730080"/>
    <lineage>
        <taxon>Bacteria</taxon>
        <taxon>Pseudomonadati</taxon>
        <taxon>Thermodesulfobacteriota</taxon>
        <taxon>Desulfovibrionia</taxon>
        <taxon>Desulfovibrionales</taxon>
        <taxon>Desulfovibrionaceae</taxon>
        <taxon>Fundidesulfovibrio</taxon>
    </lineage>
</organism>
<dbReference type="RefSeq" id="WP_268885691.1">
    <property type="nucleotide sequence ID" value="NZ_BLTE01000013.1"/>
</dbReference>
<sequence length="40" mass="4578">MDYLVATGILVAVLACCAVFAVRRARRKKKETFQDIYPLF</sequence>
<keyword evidence="2" id="KW-1185">Reference proteome</keyword>
<dbReference type="Proteomes" id="UP000494245">
    <property type="component" value="Unassembled WGS sequence"/>
</dbReference>
<dbReference type="EMBL" id="BLTE01000013">
    <property type="protein sequence ID" value="GFK94946.1"/>
    <property type="molecule type" value="Genomic_DNA"/>
</dbReference>
<reference evidence="1 2" key="2">
    <citation type="submission" date="2020-05" db="EMBL/GenBank/DDBJ databases">
        <title>Draft genome sequence of Desulfovibrio sp. strainFSS-1.</title>
        <authorList>
            <person name="Shimoshige H."/>
            <person name="Kobayashi H."/>
            <person name="Maekawa T."/>
        </authorList>
    </citation>
    <scope>NUCLEOTIDE SEQUENCE [LARGE SCALE GENOMIC DNA]</scope>
    <source>
        <strain evidence="1 2">SIID29052-01</strain>
    </source>
</reference>
<name>A0A6V8LYS9_9BACT</name>
<comment type="caution">
    <text evidence="1">The sequence shown here is derived from an EMBL/GenBank/DDBJ whole genome shotgun (WGS) entry which is preliminary data.</text>
</comment>
<accession>A0A6V8LYS9</accession>
<evidence type="ECO:0000313" key="2">
    <source>
        <dbReference type="Proteomes" id="UP000494245"/>
    </source>
</evidence>
<protein>
    <submittedName>
        <fullName evidence="1">Uncharacterized protein</fullName>
    </submittedName>
</protein>